<dbReference type="GO" id="GO:0140683">
    <property type="term" value="F:histone H3K9me/H3K9me2 demethylase activity"/>
    <property type="evidence" value="ECO:0007669"/>
    <property type="project" value="UniProtKB-EC"/>
</dbReference>
<feature type="region of interest" description="Disordered" evidence="9">
    <location>
        <begin position="682"/>
        <end position="1118"/>
    </location>
</feature>
<feature type="compositionally biased region" description="Polar residues" evidence="9">
    <location>
        <begin position="1938"/>
        <end position="1948"/>
    </location>
</feature>
<feature type="compositionally biased region" description="Low complexity" evidence="9">
    <location>
        <begin position="1053"/>
        <end position="1063"/>
    </location>
</feature>
<evidence type="ECO:0000256" key="9">
    <source>
        <dbReference type="SAM" id="MobiDB-lite"/>
    </source>
</evidence>
<feature type="compositionally biased region" description="Pro residues" evidence="9">
    <location>
        <begin position="804"/>
        <end position="821"/>
    </location>
</feature>
<feature type="compositionally biased region" description="Low complexity" evidence="9">
    <location>
        <begin position="941"/>
        <end position="950"/>
    </location>
</feature>
<feature type="region of interest" description="Disordered" evidence="9">
    <location>
        <begin position="1926"/>
        <end position="1948"/>
    </location>
</feature>
<feature type="region of interest" description="Disordered" evidence="9">
    <location>
        <begin position="532"/>
        <end position="564"/>
    </location>
</feature>
<dbReference type="SUPFAM" id="SSF51197">
    <property type="entry name" value="Clavaminate synthase-like"/>
    <property type="match status" value="1"/>
</dbReference>
<feature type="compositionally biased region" description="Polar residues" evidence="9">
    <location>
        <begin position="923"/>
        <end position="940"/>
    </location>
</feature>
<dbReference type="Gene3D" id="2.60.120.650">
    <property type="entry name" value="Cupin"/>
    <property type="match status" value="1"/>
</dbReference>
<feature type="region of interest" description="Disordered" evidence="9">
    <location>
        <begin position="598"/>
        <end position="643"/>
    </location>
</feature>
<feature type="compositionally biased region" description="Basic and acidic residues" evidence="9">
    <location>
        <begin position="545"/>
        <end position="555"/>
    </location>
</feature>
<evidence type="ECO:0000256" key="6">
    <source>
        <dbReference type="ARBA" id="ARBA00023242"/>
    </source>
</evidence>
<protein>
    <recommendedName>
        <fullName evidence="7">[histone H3]-dimethyl-L-lysine(9) demethylase</fullName>
        <ecNumber evidence="7">1.14.11.65</ecNumber>
    </recommendedName>
</protein>
<dbReference type="InterPro" id="IPR003347">
    <property type="entry name" value="JmjC_dom"/>
</dbReference>
<dbReference type="EC" id="1.14.11.65" evidence="7"/>
<dbReference type="Pfam" id="PF02373">
    <property type="entry name" value="JmjC"/>
    <property type="match status" value="1"/>
</dbReference>
<dbReference type="InterPro" id="IPR045109">
    <property type="entry name" value="LSDs-like"/>
</dbReference>
<dbReference type="GO" id="GO:0006357">
    <property type="term" value="P:regulation of transcription by RNA polymerase II"/>
    <property type="evidence" value="ECO:0007669"/>
    <property type="project" value="TreeGrafter"/>
</dbReference>
<feature type="region of interest" description="Disordered" evidence="9">
    <location>
        <begin position="346"/>
        <end position="378"/>
    </location>
</feature>
<feature type="compositionally biased region" description="Basic and acidic residues" evidence="9">
    <location>
        <begin position="899"/>
        <end position="910"/>
    </location>
</feature>
<feature type="compositionally biased region" description="Low complexity" evidence="9">
    <location>
        <begin position="266"/>
        <end position="275"/>
    </location>
</feature>
<evidence type="ECO:0000256" key="4">
    <source>
        <dbReference type="ARBA" id="ARBA00023002"/>
    </source>
</evidence>
<feature type="compositionally biased region" description="Basic residues" evidence="9">
    <location>
        <begin position="34"/>
        <end position="48"/>
    </location>
</feature>
<evidence type="ECO:0000313" key="11">
    <source>
        <dbReference type="EMBL" id="CAH0391977.1"/>
    </source>
</evidence>
<feature type="region of interest" description="Disordered" evidence="9">
    <location>
        <begin position="220"/>
        <end position="295"/>
    </location>
</feature>
<proteinExistence type="predicted"/>
<feature type="compositionally biased region" description="Basic and acidic residues" evidence="9">
    <location>
        <begin position="1090"/>
        <end position="1104"/>
    </location>
</feature>
<dbReference type="GO" id="GO:0046872">
    <property type="term" value="F:metal ion binding"/>
    <property type="evidence" value="ECO:0007669"/>
    <property type="project" value="UniProtKB-KW"/>
</dbReference>
<comment type="subcellular location">
    <subcellularLocation>
        <location evidence="2">Nucleus</location>
    </subcellularLocation>
</comment>
<feature type="compositionally biased region" description="Polar residues" evidence="9">
    <location>
        <begin position="872"/>
        <end position="883"/>
    </location>
</feature>
<feature type="region of interest" description="Disordered" evidence="9">
    <location>
        <begin position="1413"/>
        <end position="1432"/>
    </location>
</feature>
<dbReference type="EMBL" id="OU963867">
    <property type="protein sequence ID" value="CAH0391977.1"/>
    <property type="molecule type" value="Genomic_DNA"/>
</dbReference>
<dbReference type="GO" id="GO:0031490">
    <property type="term" value="F:chromatin DNA binding"/>
    <property type="evidence" value="ECO:0007669"/>
    <property type="project" value="TreeGrafter"/>
</dbReference>
<comment type="cofactor">
    <cofactor evidence="1">
        <name>Fe(2+)</name>
        <dbReference type="ChEBI" id="CHEBI:29033"/>
    </cofactor>
</comment>
<dbReference type="PROSITE" id="PS51184">
    <property type="entry name" value="JMJC"/>
    <property type="match status" value="1"/>
</dbReference>
<feature type="compositionally biased region" description="Basic and acidic residues" evidence="9">
    <location>
        <begin position="1040"/>
        <end position="1052"/>
    </location>
</feature>
<feature type="compositionally biased region" description="Pro residues" evidence="9">
    <location>
        <begin position="727"/>
        <end position="753"/>
    </location>
</feature>
<keyword evidence="12" id="KW-1185">Reference proteome</keyword>
<sequence>MASNTRWPSRGHSRSTILQMNLQGNECREDKIPFKPKPKSVSKAKKCKKNGENVAVEEAKEEPCKSPAATAVEKEKEAEAKARLSAPPSPVDRPSRRSPSPKSEPVKVEADPPPNPSTAPAPAPDPAAEADTKCESAEGEPAAATPPVSDLRVSDSGSGVKSEAKDTPKDTWKEECVKAECVKEEDACVKECAAKEQTQLERIGIENEGATLSLSSIPLSATVRRMDDATPNILRFPDRDDRSDSGLSSLRSVSGSCASGDERSGSRSSALSSSDEPPPAPGPGPTTGLNLNLNLGQNLQITRSALLAASHSHQNEKGAEVWRDPSLLLAEPVRHVDSVQHQSLLMSHPAGSAPPQAANPSAHYPPPQSIMSPHQLERREQEVRELEKQQKEREVAAAREKAALEREKLLERERQERFERDRIEKQKQAAEQAVHRHFEESLRRASQKRNNNMTVWNVLPGHQEQDERKRLHDQQRMIVEQSRQQSLHYPQVRAPNHPPPPAHSRVNATVKPVEKPSLPKAEPNFSMFHYPGGYQPQSQRGYQLHPEDTKQDQLKQDPSMVNKRDERDISLSHVPQALMNDMKNTVIVKHDGKNVHGHIDSMKPQMRHSPSPKQHYLSPSTTPKTAYEYQNPHQSHPQQKQTLASISKVMYPRQRQSPRPSPKVSPMTNYPYPAQVHYAAATTPPKPKVSSPAPPHIYGKPTSGISSGLPIHRPHDAPLQLVSKPLTPSPYTPLPQHFVPPPNTPSPGPPPPAHRTSSQIVFLPSSSQQQPLDLGVYSRHTEELPRTQQPSPQPPVKVELESQPTPPPVSLPTPASTPTPTPTLASTPSPVPVVTSAPVSPKRKVETSQEEESKKPRIETPPLSVPPAPSPNLGSETSNSPRPTSYPVHKLKKAWLQRHSGEPECSESSKDIVGSGSCVTLPITLNSTSPVPSDINPVTTSASSFSSIGSMAVNSISKVKTSKSRKPPKDSPQNCSTLNGHAADKSVNEDDTSSSENDRKSSPTKRIPSKLKRKKGNNQRKQAASEELKRKKLASTSSTDSDRESGSEKDSDSGSGKKTNGGSVEKNGSKDNNRKRGRKPKGNSTGTKNDNGEGSREKKPRDEPPTPQRDPLQKPPFHLLKKSGKSFLQDGSCLEAAPKLPKCRECRWTPHQRTKNNPSIFCRFFAFRRLRYTKNGQLALAGFSDPHEDASQDDIKLWLPNSASPPSHISTEMSRFLLDQVGDQFCDLLQQEKEAISIHMSEDKSIAWKRVVQGVREMCDVCETTLFNFHWACGKCGFVVCIDCYKTRKNGKTKVYGDPGKDRDEYSWLLCTSKQPHEQKNLMLTQIIAGDALNKLGYKAHEYRALFGIPIGCSCSVANSLQTNGFRNDVKGRVNADGEVLNGQVKTEFKKELQDGKNDDSPLNWLADVALSSSHDDKKDDSNSGSDSEDANFSTLRELLIRPAHKANGSGAPSPANSPHSESPALANNPSNNQPIKSHLDTLDQVRLVCPMANVNNVHNSGTVQNDVKGGELEHFKRRSNFRHREHLPPRLWTLLESKNLYPDVPHLWLCEGKLLRLLDSNHSGNASIFQEQWKRGQPVIVSNVTSRLDKDLWTPESFIKDFGDVKNDLINCATDNIVPNQPMRKFWDGFENLSKRLKDEKGNPMLLKLKDWPPGEDFAELLPTRFLDLMNALPLGDYTQRSGCLNLASRLPECFVRPDLGPKMYIAYGSAKCFSRGTTNLHLDVSDAVNVLVYVGLPKDSENDDHIKEAFRAIDEGGCDIITRRRVREAGEVPGALWHIYAARDADKIRDLLNKVAMERGARLEPHHDPIHDQSWYLDATLREKLYKEYGVEGYAIAQCKGDAVFIPAGAPHQVRNLHNCIKVAEDFVSPENVSHCFTLTQEFRDLSERHQNHEDKLQIKNIMYHAVKDSISVMEHLAESKADVKDIKPKVEASPPNETGLSNEDP</sequence>
<feature type="domain" description="JmjC" evidence="10">
    <location>
        <begin position="1681"/>
        <end position="1886"/>
    </location>
</feature>
<feature type="compositionally biased region" description="Pro residues" evidence="9">
    <location>
        <begin position="684"/>
        <end position="695"/>
    </location>
</feature>
<evidence type="ECO:0000256" key="8">
    <source>
        <dbReference type="ARBA" id="ARBA00047648"/>
    </source>
</evidence>
<evidence type="ECO:0000256" key="1">
    <source>
        <dbReference type="ARBA" id="ARBA00001954"/>
    </source>
</evidence>
<feature type="compositionally biased region" description="Polar residues" evidence="9">
    <location>
        <begin position="1455"/>
        <end position="1476"/>
    </location>
</feature>
<evidence type="ECO:0000256" key="5">
    <source>
        <dbReference type="ARBA" id="ARBA00023004"/>
    </source>
</evidence>
<evidence type="ECO:0000313" key="12">
    <source>
        <dbReference type="Proteomes" id="UP001152759"/>
    </source>
</evidence>
<name>A0A9P0F4M9_BEMTA</name>
<feature type="compositionally biased region" description="Basic and acidic residues" evidence="9">
    <location>
        <begin position="72"/>
        <end position="82"/>
    </location>
</feature>
<dbReference type="Proteomes" id="UP001152759">
    <property type="component" value="Chromosome 6"/>
</dbReference>
<dbReference type="PANTHER" id="PTHR12549">
    <property type="entry name" value="JMJC DOMAIN-CONTAINING HISTONE DEMETHYLATION PROTEIN"/>
    <property type="match status" value="1"/>
</dbReference>
<evidence type="ECO:0000256" key="2">
    <source>
        <dbReference type="ARBA" id="ARBA00004123"/>
    </source>
</evidence>
<feature type="region of interest" description="Disordered" evidence="9">
    <location>
        <begin position="23"/>
        <end position="175"/>
    </location>
</feature>
<gene>
    <name evidence="11" type="ORF">BEMITA_LOCUS10542</name>
</gene>
<evidence type="ECO:0000256" key="3">
    <source>
        <dbReference type="ARBA" id="ARBA00022723"/>
    </source>
</evidence>
<feature type="compositionally biased region" description="Polar residues" evidence="9">
    <location>
        <begin position="755"/>
        <end position="771"/>
    </location>
</feature>
<feature type="compositionally biased region" description="Basic residues" evidence="9">
    <location>
        <begin position="1007"/>
        <end position="1018"/>
    </location>
</feature>
<keyword evidence="5" id="KW-0408">Iron</keyword>
<reference evidence="11" key="1">
    <citation type="submission" date="2021-12" db="EMBL/GenBank/DDBJ databases">
        <authorList>
            <person name="King R."/>
        </authorList>
    </citation>
    <scope>NUCLEOTIDE SEQUENCE</scope>
</reference>
<keyword evidence="3" id="KW-0479">Metal-binding</keyword>
<keyword evidence="6" id="KW-0539">Nucleus</keyword>
<feature type="compositionally biased region" description="Low complexity" evidence="9">
    <location>
        <begin position="286"/>
        <end position="295"/>
    </location>
</feature>
<feature type="region of interest" description="Disordered" evidence="9">
    <location>
        <begin position="1445"/>
        <end position="1477"/>
    </location>
</feature>
<feature type="compositionally biased region" description="Pro residues" evidence="9">
    <location>
        <begin position="111"/>
        <end position="125"/>
    </location>
</feature>
<dbReference type="FunFam" id="2.60.120.650:FF:000004">
    <property type="entry name" value="Putative lysine-specific demethylase 3B"/>
    <property type="match status" value="1"/>
</dbReference>
<feature type="compositionally biased region" description="Basic and acidic residues" evidence="9">
    <location>
        <begin position="843"/>
        <end position="858"/>
    </location>
</feature>
<dbReference type="GO" id="GO:0003712">
    <property type="term" value="F:transcription coregulator activity"/>
    <property type="evidence" value="ECO:0007669"/>
    <property type="project" value="TreeGrafter"/>
</dbReference>
<keyword evidence="4" id="KW-0560">Oxidoreductase</keyword>
<feature type="compositionally biased region" description="Polar residues" evidence="9">
    <location>
        <begin position="631"/>
        <end position="643"/>
    </location>
</feature>
<dbReference type="SMART" id="SM00558">
    <property type="entry name" value="JmjC"/>
    <property type="match status" value="1"/>
</dbReference>
<evidence type="ECO:0000259" key="10">
    <source>
        <dbReference type="PROSITE" id="PS51184"/>
    </source>
</evidence>
<comment type="catalytic activity">
    <reaction evidence="8">
        <text>N(6),N(6)-dimethyl-L-lysyl(9)-[histone H3] + 2 2-oxoglutarate + 2 O2 = L-lysyl(9)-[histone H3] + 2 formaldehyde + 2 succinate + 2 CO2</text>
        <dbReference type="Rhea" id="RHEA:60188"/>
        <dbReference type="Rhea" id="RHEA-COMP:15541"/>
        <dbReference type="Rhea" id="RHEA-COMP:15546"/>
        <dbReference type="ChEBI" id="CHEBI:15379"/>
        <dbReference type="ChEBI" id="CHEBI:16526"/>
        <dbReference type="ChEBI" id="CHEBI:16810"/>
        <dbReference type="ChEBI" id="CHEBI:16842"/>
        <dbReference type="ChEBI" id="CHEBI:29969"/>
        <dbReference type="ChEBI" id="CHEBI:30031"/>
        <dbReference type="ChEBI" id="CHEBI:61976"/>
        <dbReference type="EC" id="1.14.11.65"/>
    </reaction>
</comment>
<feature type="compositionally biased region" description="Basic and acidic residues" evidence="9">
    <location>
        <begin position="162"/>
        <end position="175"/>
    </location>
</feature>
<dbReference type="GO" id="GO:0000118">
    <property type="term" value="C:histone deacetylase complex"/>
    <property type="evidence" value="ECO:0007669"/>
    <property type="project" value="TreeGrafter"/>
</dbReference>
<dbReference type="GO" id="GO:0000785">
    <property type="term" value="C:chromatin"/>
    <property type="evidence" value="ECO:0007669"/>
    <property type="project" value="TreeGrafter"/>
</dbReference>
<feature type="compositionally biased region" description="Low complexity" evidence="9">
    <location>
        <begin position="245"/>
        <end position="256"/>
    </location>
</feature>
<dbReference type="PANTHER" id="PTHR12549:SF38">
    <property type="entry name" value="JMJC DOMAIN-CONTAINING HISTONE DEMETHYLASE 2, ISOFORM A"/>
    <property type="match status" value="1"/>
</dbReference>
<feature type="compositionally biased region" description="Low complexity" evidence="9">
    <location>
        <begin position="822"/>
        <end position="840"/>
    </location>
</feature>
<organism evidence="11 12">
    <name type="scientific">Bemisia tabaci</name>
    <name type="common">Sweetpotato whitefly</name>
    <name type="synonym">Aleurodes tabaci</name>
    <dbReference type="NCBI Taxonomy" id="7038"/>
    <lineage>
        <taxon>Eukaryota</taxon>
        <taxon>Metazoa</taxon>
        <taxon>Ecdysozoa</taxon>
        <taxon>Arthropoda</taxon>
        <taxon>Hexapoda</taxon>
        <taxon>Insecta</taxon>
        <taxon>Pterygota</taxon>
        <taxon>Neoptera</taxon>
        <taxon>Paraneoptera</taxon>
        <taxon>Hemiptera</taxon>
        <taxon>Sternorrhyncha</taxon>
        <taxon>Aleyrodoidea</taxon>
        <taxon>Aleyrodidae</taxon>
        <taxon>Aleyrodinae</taxon>
        <taxon>Bemisia</taxon>
    </lineage>
</organism>
<evidence type="ECO:0000256" key="7">
    <source>
        <dbReference type="ARBA" id="ARBA00038951"/>
    </source>
</evidence>
<accession>A0A9P0F4M9</accession>